<dbReference type="GO" id="GO:0008168">
    <property type="term" value="F:methyltransferase activity"/>
    <property type="evidence" value="ECO:0007669"/>
    <property type="project" value="UniProtKB-KW"/>
</dbReference>
<keyword evidence="2" id="KW-0808">Transferase</keyword>
<dbReference type="NCBIfam" id="TIGR01444">
    <property type="entry name" value="fkbM_fam"/>
    <property type="match status" value="1"/>
</dbReference>
<dbReference type="RefSeq" id="WP_160064131.1">
    <property type="nucleotide sequence ID" value="NZ_WUYX01000026.1"/>
</dbReference>
<dbReference type="GO" id="GO:0032259">
    <property type="term" value="P:methylation"/>
    <property type="evidence" value="ECO:0007669"/>
    <property type="project" value="UniProtKB-KW"/>
</dbReference>
<dbReference type="Pfam" id="PF05050">
    <property type="entry name" value="Methyltransf_21"/>
    <property type="match status" value="1"/>
</dbReference>
<keyword evidence="3" id="KW-1185">Reference proteome</keyword>
<dbReference type="PANTHER" id="PTHR34203">
    <property type="entry name" value="METHYLTRANSFERASE, FKBM FAMILY PROTEIN"/>
    <property type="match status" value="1"/>
</dbReference>
<dbReference type="InterPro" id="IPR006342">
    <property type="entry name" value="FkbM_mtfrase"/>
</dbReference>
<dbReference type="PANTHER" id="PTHR34203:SF15">
    <property type="entry name" value="SLL1173 PROTEIN"/>
    <property type="match status" value="1"/>
</dbReference>
<evidence type="ECO:0000313" key="2">
    <source>
        <dbReference type="EMBL" id="MXV61875.1"/>
    </source>
</evidence>
<evidence type="ECO:0000313" key="3">
    <source>
        <dbReference type="Proteomes" id="UP000434101"/>
    </source>
</evidence>
<dbReference type="AlphaFoldDB" id="A0A6B0VL85"/>
<organism evidence="2 3">
    <name type="scientific">Natronorubrum halalkaliphilum</name>
    <dbReference type="NCBI Taxonomy" id="2691917"/>
    <lineage>
        <taxon>Archaea</taxon>
        <taxon>Methanobacteriati</taxon>
        <taxon>Methanobacteriota</taxon>
        <taxon>Stenosarchaea group</taxon>
        <taxon>Halobacteria</taxon>
        <taxon>Halobacteriales</taxon>
        <taxon>Natrialbaceae</taxon>
        <taxon>Natronorubrum</taxon>
    </lineage>
</organism>
<dbReference type="Proteomes" id="UP000434101">
    <property type="component" value="Unassembled WGS sequence"/>
</dbReference>
<dbReference type="SUPFAM" id="SSF53335">
    <property type="entry name" value="S-adenosyl-L-methionine-dependent methyltransferases"/>
    <property type="match status" value="1"/>
</dbReference>
<keyword evidence="2" id="KW-0489">Methyltransferase</keyword>
<proteinExistence type="predicted"/>
<protein>
    <submittedName>
        <fullName evidence="2">FkbM family methyltransferase</fullName>
    </submittedName>
</protein>
<name>A0A6B0VL85_9EURY</name>
<dbReference type="InterPro" id="IPR029063">
    <property type="entry name" value="SAM-dependent_MTases_sf"/>
</dbReference>
<reference evidence="2 3" key="1">
    <citation type="submission" date="2020-01" db="EMBL/GenBank/DDBJ databases">
        <title>Natronorubrum sp. JWXQ-INN 674 isolated from Inner Mongolia Autonomous Region of China.</title>
        <authorList>
            <person name="Xue Q."/>
        </authorList>
    </citation>
    <scope>NUCLEOTIDE SEQUENCE [LARGE SCALE GENOMIC DNA]</scope>
    <source>
        <strain evidence="2 3">JWXQ-INN-674</strain>
    </source>
</reference>
<comment type="caution">
    <text evidence="2">The sequence shown here is derived from an EMBL/GenBank/DDBJ whole genome shotgun (WGS) entry which is preliminary data.</text>
</comment>
<dbReference type="Gene3D" id="3.40.50.150">
    <property type="entry name" value="Vaccinia Virus protein VP39"/>
    <property type="match status" value="1"/>
</dbReference>
<dbReference type="OrthoDB" id="275825at2157"/>
<accession>A0A6B0VL85</accession>
<dbReference type="InterPro" id="IPR052514">
    <property type="entry name" value="SAM-dependent_MTase"/>
</dbReference>
<sequence>MSFTEDEVEKLLDGKWVLPFDKESEMTILRQLDNIIPSSGVFWDVGAHAGLYSILCAQLSANVDVYSFEPSVYTRTNLLQRNVSDFENVSIVPYPLADTAGMVTYVDSEEGHTTNSLLSTPITPDDPTTFELDAHTAQTAVNELGVSPPDVVKIDVEGAEHRVLQGFGDDLMEGVSAVLCELHHIDGEDTNTIPYLQAHNFDVTVLADRETYDNRKQEHILATK</sequence>
<evidence type="ECO:0000259" key="1">
    <source>
        <dbReference type="Pfam" id="PF05050"/>
    </source>
</evidence>
<gene>
    <name evidence="2" type="ORF">GS429_07360</name>
</gene>
<feature type="domain" description="Methyltransferase FkbM" evidence="1">
    <location>
        <begin position="44"/>
        <end position="201"/>
    </location>
</feature>
<dbReference type="EMBL" id="WUYX01000026">
    <property type="protein sequence ID" value="MXV61875.1"/>
    <property type="molecule type" value="Genomic_DNA"/>
</dbReference>